<evidence type="ECO:0000256" key="1">
    <source>
        <dbReference type="ARBA" id="ARBA00023015"/>
    </source>
</evidence>
<dbReference type="PANTHER" id="PTHR43280:SF2">
    <property type="entry name" value="HTH-TYPE TRANSCRIPTIONAL REGULATOR EXSA"/>
    <property type="match status" value="1"/>
</dbReference>
<proteinExistence type="predicted"/>
<evidence type="ECO:0000256" key="3">
    <source>
        <dbReference type="ARBA" id="ARBA00023163"/>
    </source>
</evidence>
<dbReference type="Gene3D" id="1.10.10.60">
    <property type="entry name" value="Homeodomain-like"/>
    <property type="match status" value="2"/>
</dbReference>
<dbReference type="SUPFAM" id="SSF46689">
    <property type="entry name" value="Homeodomain-like"/>
    <property type="match status" value="2"/>
</dbReference>
<dbReference type="PRINTS" id="PR00032">
    <property type="entry name" value="HTHARAC"/>
</dbReference>
<dbReference type="KEGG" id="blau:DQQ01_00005"/>
<name>A0A2Z4U743_9FIRM</name>
<evidence type="ECO:0000256" key="2">
    <source>
        <dbReference type="ARBA" id="ARBA00023125"/>
    </source>
</evidence>
<organism evidence="5 6">
    <name type="scientific">Blautia argi</name>
    <dbReference type="NCBI Taxonomy" id="1912897"/>
    <lineage>
        <taxon>Bacteria</taxon>
        <taxon>Bacillati</taxon>
        <taxon>Bacillota</taxon>
        <taxon>Clostridia</taxon>
        <taxon>Lachnospirales</taxon>
        <taxon>Lachnospiraceae</taxon>
        <taxon>Blautia</taxon>
    </lineage>
</organism>
<dbReference type="RefSeq" id="WP_111917691.1">
    <property type="nucleotide sequence ID" value="NZ_CAUWHR010000021.1"/>
</dbReference>
<dbReference type="SMART" id="SM00342">
    <property type="entry name" value="HTH_ARAC"/>
    <property type="match status" value="1"/>
</dbReference>
<keyword evidence="2" id="KW-0238">DNA-binding</keyword>
<dbReference type="InterPro" id="IPR020449">
    <property type="entry name" value="Tscrpt_reg_AraC-type_HTH"/>
</dbReference>
<dbReference type="InterPro" id="IPR018062">
    <property type="entry name" value="HTH_AraC-typ_CS"/>
</dbReference>
<dbReference type="PROSITE" id="PS00041">
    <property type="entry name" value="HTH_ARAC_FAMILY_1"/>
    <property type="match status" value="1"/>
</dbReference>
<gene>
    <name evidence="5" type="ORF">DQQ01_00005</name>
</gene>
<dbReference type="InterPro" id="IPR018060">
    <property type="entry name" value="HTH_AraC"/>
</dbReference>
<reference evidence="6" key="1">
    <citation type="submission" date="2018-06" db="EMBL/GenBank/DDBJ databases">
        <title>Description of Blautia argi sp. nov., a new anaerobic isolated from dog feces.</title>
        <authorList>
            <person name="Chang Y.-H."/>
            <person name="Paek J."/>
            <person name="Shin Y."/>
        </authorList>
    </citation>
    <scope>NUCLEOTIDE SEQUENCE [LARGE SCALE GENOMIC DNA]</scope>
    <source>
        <strain evidence="6">KCTC 15426</strain>
    </source>
</reference>
<dbReference type="OrthoDB" id="9807321at2"/>
<keyword evidence="6" id="KW-1185">Reference proteome</keyword>
<sequence length="422" mass="49249">MDKSKEELSYKELDYWKDYITMHNVLACELSYSLIYNNIRPDKVKEALATVNLDTLPNRFFLIQVDDYYNYSSKMQITQEFYQKTILINLLRAHMETMGLQGFMANLVGIDKLVCFLCCEEKEDGAIREYLSEIAESFKKQVRTHSAYTISICISQRCSRLWQYSRMQPKMNLALNKSYFSGKECSIFLDEEEPAMPKKEENLEGFYPELVAVFSRGNREQMEQILKEMLQVLLEGQPGPEHAKMELIHMLSRISDYGIRCGISRKYMKKCSETAVAQILSCSFIADARTYFMEFFDIFTEGLKEVQAGEEYLFRLPVSEYIEMHYMENIRLGNLAEMIGFSEGHFTRVFREEFGETFVQYLTECRIAHSKELLRTTAIPIEQIAYRVGINSYSYFCTCFKRLCGISPGEFRKKAAGEISEF</sequence>
<dbReference type="AlphaFoldDB" id="A0A2Z4U743"/>
<dbReference type="InterPro" id="IPR009057">
    <property type="entry name" value="Homeodomain-like_sf"/>
</dbReference>
<keyword evidence="3" id="KW-0804">Transcription</keyword>
<dbReference type="EMBL" id="CP030280">
    <property type="protein sequence ID" value="AWY96818.1"/>
    <property type="molecule type" value="Genomic_DNA"/>
</dbReference>
<evidence type="ECO:0000259" key="4">
    <source>
        <dbReference type="PROSITE" id="PS01124"/>
    </source>
</evidence>
<protein>
    <submittedName>
        <fullName evidence="5">AraC family transcriptional regulator</fullName>
    </submittedName>
</protein>
<dbReference type="PROSITE" id="PS01124">
    <property type="entry name" value="HTH_ARAC_FAMILY_2"/>
    <property type="match status" value="1"/>
</dbReference>
<accession>A0A2Z4U743</accession>
<evidence type="ECO:0000313" key="6">
    <source>
        <dbReference type="Proteomes" id="UP000250003"/>
    </source>
</evidence>
<dbReference type="GO" id="GO:0043565">
    <property type="term" value="F:sequence-specific DNA binding"/>
    <property type="evidence" value="ECO:0007669"/>
    <property type="project" value="InterPro"/>
</dbReference>
<dbReference type="GO" id="GO:0003700">
    <property type="term" value="F:DNA-binding transcription factor activity"/>
    <property type="evidence" value="ECO:0007669"/>
    <property type="project" value="InterPro"/>
</dbReference>
<dbReference type="Proteomes" id="UP000250003">
    <property type="component" value="Chromosome"/>
</dbReference>
<dbReference type="Pfam" id="PF12833">
    <property type="entry name" value="HTH_18"/>
    <property type="match status" value="1"/>
</dbReference>
<dbReference type="PANTHER" id="PTHR43280">
    <property type="entry name" value="ARAC-FAMILY TRANSCRIPTIONAL REGULATOR"/>
    <property type="match status" value="1"/>
</dbReference>
<evidence type="ECO:0000313" key="5">
    <source>
        <dbReference type="EMBL" id="AWY96818.1"/>
    </source>
</evidence>
<keyword evidence="1" id="KW-0805">Transcription regulation</keyword>
<feature type="domain" description="HTH araC/xylS-type" evidence="4">
    <location>
        <begin position="316"/>
        <end position="414"/>
    </location>
</feature>